<keyword evidence="5" id="KW-1133">Transmembrane helix</keyword>
<sequence length="386" mass="43841">MKIRVFADVASKLQPASVDVTPPRMRRVSVPKAEQGHIMAFRNLFKNDLVLVGTNLTVVAGFAMYLGSRVEKKLEHMENEQEARMDEIEGTLRGHVGLIEDSLDRLEGKRDTGKKDKLYNTRAKDGNEVIGSEAWQLPPVGHPDRPKNVPDDHTKRWTVYVRVPEGDPDIRAWLNKVSFKIFNTYENPLRMVEKPPFEVTETGWGGFNIDIRLHFQPISGEKAQYRQHFLQLEKYGDEKMQAEQERTGCVRSEFLEVVQFNEPTEALFDALTSEDQWNYLIPAGKGGSKKASLGANGRLKRGLPNGERSAQLPEKGADEVPFSQEQEQALQDFFKAKMEEVEKQLEKEAKKKEEVEAKLKSLRGELGHEAAQQAAQQASGDRSRRR</sequence>
<feature type="region of interest" description="Disordered" evidence="4">
    <location>
        <begin position="360"/>
        <end position="386"/>
    </location>
</feature>
<feature type="transmembrane region" description="Helical" evidence="5">
    <location>
        <begin position="49"/>
        <end position="67"/>
    </location>
</feature>
<proteinExistence type="inferred from homology"/>
<dbReference type="EMBL" id="KE747809">
    <property type="protein sequence ID" value="RMZ66416.1"/>
    <property type="molecule type" value="Genomic_DNA"/>
</dbReference>
<evidence type="ECO:0000256" key="1">
    <source>
        <dbReference type="ARBA" id="ARBA00023242"/>
    </source>
</evidence>
<comment type="function">
    <text evidence="3">Component of the SWR1 complex which mediates the ATP-dependent exchange of histone H2A for an H2A variant leading to transcriptional regulation of selected genes by chromatin remodeling. Component of the NuA4 histone acetyltransferase complex which is involved in transcriptional activation of selected genes principally by acetylation of nucleosomal histones H4 and H2A. The NuA4 complex is also involved in DNA repair. Yaf9 may also be required for viability in conditions in which the structural integrity of the spindle is compromised.</text>
</comment>
<organism evidence="7 8">
    <name type="scientific">Pyrenophora seminiperda CCB06</name>
    <dbReference type="NCBI Taxonomy" id="1302712"/>
    <lineage>
        <taxon>Eukaryota</taxon>
        <taxon>Fungi</taxon>
        <taxon>Dikarya</taxon>
        <taxon>Ascomycota</taxon>
        <taxon>Pezizomycotina</taxon>
        <taxon>Dothideomycetes</taxon>
        <taxon>Pleosporomycetidae</taxon>
        <taxon>Pleosporales</taxon>
        <taxon>Pleosporineae</taxon>
        <taxon>Pleosporaceae</taxon>
        <taxon>Pyrenophora</taxon>
    </lineage>
</organism>
<dbReference type="GO" id="GO:0005737">
    <property type="term" value="C:cytoplasm"/>
    <property type="evidence" value="ECO:0007669"/>
    <property type="project" value="UniProtKB-SubCell"/>
</dbReference>
<evidence type="ECO:0000313" key="8">
    <source>
        <dbReference type="Proteomes" id="UP000265663"/>
    </source>
</evidence>
<dbReference type="Proteomes" id="UP000265663">
    <property type="component" value="Unassembled WGS sequence"/>
</dbReference>
<dbReference type="InterPro" id="IPR055129">
    <property type="entry name" value="YEATS_dom"/>
</dbReference>
<dbReference type="GO" id="GO:0000812">
    <property type="term" value="C:Swr1 complex"/>
    <property type="evidence" value="ECO:0007669"/>
    <property type="project" value="UniProtKB-UniRule"/>
</dbReference>
<evidence type="ECO:0000256" key="3">
    <source>
        <dbReference type="RuleBase" id="RU367117"/>
    </source>
</evidence>
<dbReference type="PROSITE" id="PS51037">
    <property type="entry name" value="YEATS"/>
    <property type="match status" value="1"/>
</dbReference>
<keyword evidence="3" id="KW-0963">Cytoplasm</keyword>
<keyword evidence="3" id="KW-0227">DNA damage</keyword>
<dbReference type="GO" id="GO:0006281">
    <property type="term" value="P:DNA repair"/>
    <property type="evidence" value="ECO:0007669"/>
    <property type="project" value="UniProtKB-UniRule"/>
</dbReference>
<dbReference type="GO" id="GO:0016740">
    <property type="term" value="F:transferase activity"/>
    <property type="evidence" value="ECO:0007669"/>
    <property type="project" value="UniProtKB-KW"/>
</dbReference>
<evidence type="ECO:0000256" key="2">
    <source>
        <dbReference type="PROSITE-ProRule" id="PRU00376"/>
    </source>
</evidence>
<dbReference type="PANTHER" id="PTHR23195">
    <property type="entry name" value="YEATS DOMAIN"/>
    <property type="match status" value="1"/>
</dbReference>
<keyword evidence="3" id="KW-0175">Coiled coil</keyword>
<evidence type="ECO:0000256" key="5">
    <source>
        <dbReference type="SAM" id="Phobius"/>
    </source>
</evidence>
<keyword evidence="7" id="KW-0808">Transferase</keyword>
<keyword evidence="3" id="KW-0234">DNA repair</keyword>
<feature type="region of interest" description="Disordered" evidence="4">
    <location>
        <begin position="286"/>
        <end position="327"/>
    </location>
</feature>
<dbReference type="GO" id="GO:0006355">
    <property type="term" value="P:regulation of DNA-templated transcription"/>
    <property type="evidence" value="ECO:0007669"/>
    <property type="project" value="InterPro"/>
</dbReference>
<keyword evidence="3" id="KW-0010">Activator</keyword>
<gene>
    <name evidence="3" type="primary">YAF9</name>
    <name evidence="7" type="ORF">GMOD_00001748</name>
</gene>
<evidence type="ECO:0000313" key="7">
    <source>
        <dbReference type="EMBL" id="RMZ66416.1"/>
    </source>
</evidence>
<dbReference type="AlphaFoldDB" id="A0A3M7LW59"/>
<dbReference type="InterPro" id="IPR005033">
    <property type="entry name" value="YEATS"/>
</dbReference>
<evidence type="ECO:0000256" key="4">
    <source>
        <dbReference type="SAM" id="MobiDB-lite"/>
    </source>
</evidence>
<comment type="subunit">
    <text evidence="3">Component of the SWR1 chromatin-remodeling complex and of the NuA4 histone acetyltransferase complex.</text>
</comment>
<comment type="similarity">
    <text evidence="3">Belongs to the YAF9 family.</text>
</comment>
<dbReference type="OrthoDB" id="16041at2759"/>
<feature type="domain" description="YEATS" evidence="6">
    <location>
        <begin position="118"/>
        <end position="274"/>
    </location>
</feature>
<accession>A0A3M7LW59</accession>
<evidence type="ECO:0000259" key="6">
    <source>
        <dbReference type="PROSITE" id="PS51037"/>
    </source>
</evidence>
<comment type="subcellular location">
    <subcellularLocation>
        <location evidence="3">Nucleus</location>
    </subcellularLocation>
    <subcellularLocation>
        <location evidence="3">Cytoplasm</location>
    </subcellularLocation>
</comment>
<name>A0A3M7LW59_9PLEO</name>
<keyword evidence="5" id="KW-0472">Membrane</keyword>
<keyword evidence="3" id="KW-0805">Transcription regulation</keyword>
<keyword evidence="1 2" id="KW-0539">Nucleus</keyword>
<comment type="domain">
    <text evidence="3">The coiled-coil domain is required for assembly into the NuA4 complex.</text>
</comment>
<protein>
    <recommendedName>
        <fullName evidence="3">Protein AF-9 homolog</fullName>
    </recommendedName>
</protein>
<dbReference type="InterPro" id="IPR038704">
    <property type="entry name" value="YEAST_sf"/>
</dbReference>
<keyword evidence="3" id="KW-0804">Transcription</keyword>
<keyword evidence="3" id="KW-0156">Chromatin regulator</keyword>
<reference evidence="7 8" key="1">
    <citation type="journal article" date="2014" name="PLoS ONE">
        <title>De novo Genome Assembly of the Fungal Plant Pathogen Pyrenophora semeniperda.</title>
        <authorList>
            <person name="Soliai M.M."/>
            <person name="Meyer S.E."/>
            <person name="Udall J.A."/>
            <person name="Elzinga D.E."/>
            <person name="Hermansen R.A."/>
            <person name="Bodily P.M."/>
            <person name="Hart A.A."/>
            <person name="Coleman C.E."/>
        </authorList>
    </citation>
    <scope>NUCLEOTIDE SEQUENCE [LARGE SCALE GENOMIC DNA]</scope>
    <source>
        <strain evidence="7 8">CCB06</strain>
        <tissue evidence="7">Mycelium</tissue>
    </source>
</reference>
<keyword evidence="8" id="KW-1185">Reference proteome</keyword>
<dbReference type="GO" id="GO:0006325">
    <property type="term" value="P:chromatin organization"/>
    <property type="evidence" value="ECO:0007669"/>
    <property type="project" value="UniProtKB-KW"/>
</dbReference>
<dbReference type="Pfam" id="PF03366">
    <property type="entry name" value="YEATS"/>
    <property type="match status" value="1"/>
</dbReference>
<keyword evidence="5" id="KW-0812">Transmembrane</keyword>
<dbReference type="Gene3D" id="2.60.40.1970">
    <property type="entry name" value="YEATS domain"/>
    <property type="match status" value="1"/>
</dbReference>